<reference evidence="5 6" key="1">
    <citation type="submission" date="2024-02" db="EMBL/GenBank/DDBJ databases">
        <title>Seven novel Bacillus-like species.</title>
        <authorList>
            <person name="Liu G."/>
        </authorList>
    </citation>
    <scope>NUCLEOTIDE SEQUENCE [LARGE SCALE GENOMIC DNA]</scope>
    <source>
        <strain evidence="5 6">FJAT-52991</strain>
    </source>
</reference>
<dbReference type="NCBIfam" id="TIGR00370">
    <property type="entry name" value="5-oxoprolinase subunit PxpB"/>
    <property type="match status" value="1"/>
</dbReference>
<dbReference type="EC" id="3.5.2.9" evidence="5"/>
<evidence type="ECO:0000313" key="5">
    <source>
        <dbReference type="EMBL" id="WXB94142.1"/>
    </source>
</evidence>
<protein>
    <submittedName>
        <fullName evidence="5">5-oxoprolinase subunit PxpB</fullName>
        <ecNumber evidence="5">3.5.2.9</ecNumber>
    </submittedName>
</protein>
<dbReference type="EMBL" id="CP147404">
    <property type="protein sequence ID" value="WXB94142.1"/>
    <property type="molecule type" value="Genomic_DNA"/>
</dbReference>
<dbReference type="GO" id="GO:0017168">
    <property type="term" value="F:5-oxoprolinase (ATP-hydrolyzing) activity"/>
    <property type="evidence" value="ECO:0007669"/>
    <property type="project" value="UniProtKB-EC"/>
</dbReference>
<dbReference type="RefSeq" id="WP_338753762.1">
    <property type="nucleotide sequence ID" value="NZ_CP147404.1"/>
</dbReference>
<accession>A0ABZ2N955</accession>
<feature type="domain" description="Carboxyltransferase" evidence="4">
    <location>
        <begin position="3"/>
        <end position="204"/>
    </location>
</feature>
<organism evidence="5 6">
    <name type="scientific">Bacillus kandeliae</name>
    <dbReference type="NCBI Taxonomy" id="3129297"/>
    <lineage>
        <taxon>Bacteria</taxon>
        <taxon>Bacillati</taxon>
        <taxon>Bacillota</taxon>
        <taxon>Bacilli</taxon>
        <taxon>Bacillales</taxon>
        <taxon>Bacillaceae</taxon>
        <taxon>Bacillus</taxon>
    </lineage>
</organism>
<proteinExistence type="predicted"/>
<dbReference type="Gene3D" id="2.40.100.10">
    <property type="entry name" value="Cyclophilin-like"/>
    <property type="match status" value="1"/>
</dbReference>
<evidence type="ECO:0000313" key="6">
    <source>
        <dbReference type="Proteomes" id="UP001387364"/>
    </source>
</evidence>
<keyword evidence="6" id="KW-1185">Reference proteome</keyword>
<dbReference type="InterPro" id="IPR029000">
    <property type="entry name" value="Cyclophilin-like_dom_sf"/>
</dbReference>
<evidence type="ECO:0000256" key="2">
    <source>
        <dbReference type="ARBA" id="ARBA00022801"/>
    </source>
</evidence>
<evidence type="ECO:0000256" key="1">
    <source>
        <dbReference type="ARBA" id="ARBA00022741"/>
    </source>
</evidence>
<dbReference type="InterPro" id="IPR010016">
    <property type="entry name" value="PxpB"/>
</dbReference>
<dbReference type="Proteomes" id="UP001387364">
    <property type="component" value="Chromosome"/>
</dbReference>
<dbReference type="PANTHER" id="PTHR34698:SF2">
    <property type="entry name" value="5-OXOPROLINASE SUBUNIT B"/>
    <property type="match status" value="1"/>
</dbReference>
<dbReference type="Gene3D" id="3.30.1360.40">
    <property type="match status" value="1"/>
</dbReference>
<keyword evidence="3" id="KW-0067">ATP-binding</keyword>
<name>A0ABZ2N955_9BACI</name>
<gene>
    <name evidence="5" type="primary">pxpB</name>
    <name evidence="5" type="ORF">WDJ61_05810</name>
</gene>
<dbReference type="SUPFAM" id="SSF160467">
    <property type="entry name" value="PH0987 N-terminal domain-like"/>
    <property type="match status" value="1"/>
</dbReference>
<dbReference type="SMART" id="SM00796">
    <property type="entry name" value="AHS1"/>
    <property type="match status" value="1"/>
</dbReference>
<evidence type="ECO:0000259" key="4">
    <source>
        <dbReference type="SMART" id="SM00796"/>
    </source>
</evidence>
<dbReference type="SUPFAM" id="SSF50891">
    <property type="entry name" value="Cyclophilin-like"/>
    <property type="match status" value="1"/>
</dbReference>
<sequence>MKEQIIPLGDRAVTVRLGDEISMDVHRKVRAFTRHLEIEKWQGVEEWVPSFAAITIYYDPLQINLQKLTELILEDIEKIAHEQEGEPRLLHIPVLYGGESGSDLKEVAAFHQLDVEEVIRLHTEPEYIVYMIGFAPGFPYIGGLSKQLYTPRKETPDLHIPAGSVAIGGQQTGVYPIQSPGGWHVIGRTPWDLFNPKHQPPSLLHAGDKIKFVAIDERQFEEERGNTPWQC</sequence>
<keyword evidence="2 5" id="KW-0378">Hydrolase</keyword>
<keyword evidence="1" id="KW-0547">Nucleotide-binding</keyword>
<evidence type="ECO:0000256" key="3">
    <source>
        <dbReference type="ARBA" id="ARBA00022840"/>
    </source>
</evidence>
<dbReference type="InterPro" id="IPR003833">
    <property type="entry name" value="CT_C_D"/>
</dbReference>
<dbReference type="Pfam" id="PF02682">
    <property type="entry name" value="CT_C_D"/>
    <property type="match status" value="1"/>
</dbReference>
<dbReference type="PANTHER" id="PTHR34698">
    <property type="entry name" value="5-OXOPROLINASE SUBUNIT B"/>
    <property type="match status" value="1"/>
</dbReference>